<accession>T2ISG1</accession>
<gene>
    <name evidence="1" type="ORF">CWATWH0005_805</name>
</gene>
<dbReference type="AlphaFoldDB" id="T2ISG1"/>
<protein>
    <submittedName>
        <fullName evidence="1">Uncharacterized protein</fullName>
    </submittedName>
</protein>
<evidence type="ECO:0000313" key="1">
    <source>
        <dbReference type="EMBL" id="CCQ55095.1"/>
    </source>
</evidence>
<organism evidence="1 2">
    <name type="scientific">Crocosphaera watsonii WH 0005</name>
    <dbReference type="NCBI Taxonomy" id="423472"/>
    <lineage>
        <taxon>Bacteria</taxon>
        <taxon>Bacillati</taxon>
        <taxon>Cyanobacteriota</taxon>
        <taxon>Cyanophyceae</taxon>
        <taxon>Oscillatoriophycideae</taxon>
        <taxon>Chroococcales</taxon>
        <taxon>Aphanothecaceae</taxon>
        <taxon>Crocosphaera</taxon>
    </lineage>
</organism>
<dbReference type="Proteomes" id="UP000017981">
    <property type="component" value="Unassembled WGS sequence"/>
</dbReference>
<name>T2ISG1_CROWT</name>
<dbReference type="EMBL" id="CAQL01000290">
    <property type="protein sequence ID" value="CCQ55095.1"/>
    <property type="molecule type" value="Genomic_DNA"/>
</dbReference>
<comment type="caution">
    <text evidence="1">The sequence shown here is derived from an EMBL/GenBank/DDBJ whole genome shotgun (WGS) entry which is preliminary data.</text>
</comment>
<sequence length="37" mass="4331">MGKMTTTKSKWFWHGFLCKNKSSSQDYQKSLPLCYGL</sequence>
<reference evidence="1 2" key="2">
    <citation type="submission" date="2013-09" db="EMBL/GenBank/DDBJ databases">
        <title>Whole genome comparison of six Crocosphaera watsonii strains with differing phenotypes.</title>
        <authorList>
            <person name="Bench S.R."/>
            <person name="Heller P."/>
            <person name="Frank I."/>
            <person name="Arciniega M."/>
            <person name="Shilova I.N."/>
            <person name="Zehr J.P."/>
        </authorList>
    </citation>
    <scope>NUCLEOTIDE SEQUENCE [LARGE SCALE GENOMIC DNA]</scope>
    <source>
        <strain evidence="1 2">WH 0005</strain>
    </source>
</reference>
<reference evidence="1 2" key="1">
    <citation type="submission" date="2013-01" db="EMBL/GenBank/DDBJ databases">
        <authorList>
            <person name="Bench S."/>
        </authorList>
    </citation>
    <scope>NUCLEOTIDE SEQUENCE [LARGE SCALE GENOMIC DNA]</scope>
    <source>
        <strain evidence="1 2">WH 0005</strain>
    </source>
</reference>
<proteinExistence type="predicted"/>
<evidence type="ECO:0000313" key="2">
    <source>
        <dbReference type="Proteomes" id="UP000017981"/>
    </source>
</evidence>